<dbReference type="SUPFAM" id="SSF47661">
    <property type="entry name" value="t-snare proteins"/>
    <property type="match status" value="1"/>
</dbReference>
<dbReference type="GO" id="GO:0006886">
    <property type="term" value="P:intracellular protein transport"/>
    <property type="evidence" value="ECO:0007669"/>
    <property type="project" value="InterPro"/>
</dbReference>
<dbReference type="Pfam" id="PF05739">
    <property type="entry name" value="SNARE"/>
    <property type="match status" value="1"/>
</dbReference>
<dbReference type="PROSITE" id="PS00914">
    <property type="entry name" value="SYNTAXIN"/>
    <property type="match status" value="1"/>
</dbReference>
<evidence type="ECO:0000259" key="4">
    <source>
        <dbReference type="PROSITE" id="PS50192"/>
    </source>
</evidence>
<feature type="compositionally biased region" description="Polar residues" evidence="2">
    <location>
        <begin position="123"/>
        <end position="138"/>
    </location>
</feature>
<dbReference type="Pfam" id="PF14523">
    <property type="entry name" value="Syntaxin_2"/>
    <property type="match status" value="1"/>
</dbReference>
<dbReference type="GO" id="GO:0048278">
    <property type="term" value="P:vesicle docking"/>
    <property type="evidence" value="ECO:0007669"/>
    <property type="project" value="TreeGrafter"/>
</dbReference>
<dbReference type="GO" id="GO:0012505">
    <property type="term" value="C:endomembrane system"/>
    <property type="evidence" value="ECO:0007669"/>
    <property type="project" value="TreeGrafter"/>
</dbReference>
<reference evidence="6" key="1">
    <citation type="submission" date="2022-08" db="EMBL/GenBank/DDBJ databases">
        <title>Novel sulfate-reducing endosymbionts in the free-living metamonad Anaeramoeba.</title>
        <authorList>
            <person name="Jerlstrom-Hultqvist J."/>
            <person name="Cepicka I."/>
            <person name="Gallot-Lavallee L."/>
            <person name="Salas-Leiva D."/>
            <person name="Curtis B.A."/>
            <person name="Zahonova K."/>
            <person name="Pipaliya S."/>
            <person name="Dacks J."/>
            <person name="Roger A.J."/>
        </authorList>
    </citation>
    <scope>NUCLEOTIDE SEQUENCE</scope>
    <source>
        <strain evidence="6">Schooner1</strain>
    </source>
</reference>
<dbReference type="InterPro" id="IPR000727">
    <property type="entry name" value="T_SNARE_dom"/>
</dbReference>
<comment type="caution">
    <text evidence="5">The sequence shown here is derived from an EMBL/GenBank/DDBJ whole genome shotgun (WGS) entry which is preliminary data.</text>
</comment>
<keyword evidence="3" id="KW-1133">Transmembrane helix</keyword>
<comment type="similarity">
    <text evidence="1">Belongs to the syntaxin family.</text>
</comment>
<dbReference type="Proteomes" id="UP001150062">
    <property type="component" value="Unassembled WGS sequence"/>
</dbReference>
<evidence type="ECO:0000256" key="2">
    <source>
        <dbReference type="SAM" id="MobiDB-lite"/>
    </source>
</evidence>
<gene>
    <name evidence="5" type="ORF">M0812_16601</name>
    <name evidence="6" type="ORF">M0813_30005</name>
</gene>
<dbReference type="InterPro" id="IPR006012">
    <property type="entry name" value="Syntaxin/epimorphin_CS"/>
</dbReference>
<dbReference type="PANTHER" id="PTHR19957">
    <property type="entry name" value="SYNTAXIN"/>
    <property type="match status" value="1"/>
</dbReference>
<evidence type="ECO:0000313" key="8">
    <source>
        <dbReference type="Proteomes" id="UP001150062"/>
    </source>
</evidence>
<dbReference type="GO" id="GO:0005484">
    <property type="term" value="F:SNAP receptor activity"/>
    <property type="evidence" value="ECO:0007669"/>
    <property type="project" value="InterPro"/>
</dbReference>
<dbReference type="PROSITE" id="PS50192">
    <property type="entry name" value="T_SNARE"/>
    <property type="match status" value="1"/>
</dbReference>
<dbReference type="SMART" id="SM00397">
    <property type="entry name" value="t_SNARE"/>
    <property type="match status" value="1"/>
</dbReference>
<evidence type="ECO:0000313" key="7">
    <source>
        <dbReference type="Proteomes" id="UP001146793"/>
    </source>
</evidence>
<keyword evidence="3" id="KW-0812">Transmembrane</keyword>
<dbReference type="EMBL" id="JANTQA010000033">
    <property type="protein sequence ID" value="KAJ3437438.1"/>
    <property type="molecule type" value="Genomic_DNA"/>
</dbReference>
<organism evidence="5 7">
    <name type="scientific">Anaeramoeba flamelloides</name>
    <dbReference type="NCBI Taxonomy" id="1746091"/>
    <lineage>
        <taxon>Eukaryota</taxon>
        <taxon>Metamonada</taxon>
        <taxon>Anaeramoebidae</taxon>
        <taxon>Anaeramoeba</taxon>
    </lineage>
</organism>
<dbReference type="AlphaFoldDB" id="A0AAV7Z606"/>
<evidence type="ECO:0000313" key="5">
    <source>
        <dbReference type="EMBL" id="KAJ3437438.1"/>
    </source>
</evidence>
<dbReference type="InterPro" id="IPR010989">
    <property type="entry name" value="SNARE"/>
</dbReference>
<feature type="region of interest" description="Disordered" evidence="2">
    <location>
        <begin position="121"/>
        <end position="146"/>
    </location>
</feature>
<proteinExistence type="inferred from homology"/>
<feature type="domain" description="T-SNARE coiled-coil homology" evidence="4">
    <location>
        <begin position="158"/>
        <end position="220"/>
    </location>
</feature>
<dbReference type="GO" id="GO:0031201">
    <property type="term" value="C:SNARE complex"/>
    <property type="evidence" value="ECO:0007669"/>
    <property type="project" value="TreeGrafter"/>
</dbReference>
<evidence type="ECO:0000256" key="3">
    <source>
        <dbReference type="SAM" id="Phobius"/>
    </source>
</evidence>
<dbReference type="GO" id="GO:0000149">
    <property type="term" value="F:SNARE binding"/>
    <property type="evidence" value="ECO:0007669"/>
    <property type="project" value="TreeGrafter"/>
</dbReference>
<evidence type="ECO:0000313" key="6">
    <source>
        <dbReference type="EMBL" id="KAJ6233697.1"/>
    </source>
</evidence>
<name>A0AAV7Z606_9EUKA</name>
<keyword evidence="3" id="KW-0472">Membrane</keyword>
<sequence>MSFNDLSNDLLDSDNSDLSDPFEEIFETAKSELSKLGRKVQRLRNLVLEIGLQADDQEHRKSLKLILDECDDGVIKSREDLESIREYVDESNKMRYEKLLNDSSKIYEEYRKLTQTMKEKISQLPQPGSDNDENTPLMNNNQQKQQSQISSNVIDWYADLIEERENSILELEQSILEVNQMFKDMAFLVHGQGKKIETIHENVEDTLHKTQQATEQLRKASKYQKSSRKMSCWLLCIIALILLVVVLLLLVILKMTNVTSFFNI</sequence>
<dbReference type="InterPro" id="IPR045242">
    <property type="entry name" value="Syntaxin"/>
</dbReference>
<reference evidence="5" key="2">
    <citation type="submission" date="2022-08" db="EMBL/GenBank/DDBJ databases">
        <title>Novel sulphate-reducing endosymbionts in the free-living metamonad Anaeramoeba.</title>
        <authorList>
            <person name="Jerlstrom-Hultqvist J."/>
            <person name="Cepicka I."/>
            <person name="Gallot-Lavallee L."/>
            <person name="Salas-Leiva D."/>
            <person name="Curtis B.A."/>
            <person name="Zahonova K."/>
            <person name="Pipaliya S."/>
            <person name="Dacks J."/>
            <person name="Roger A.J."/>
        </authorList>
    </citation>
    <scope>NUCLEOTIDE SEQUENCE</scope>
    <source>
        <strain evidence="5">Busselton2</strain>
    </source>
</reference>
<keyword evidence="8" id="KW-1185">Reference proteome</keyword>
<protein>
    <submittedName>
        <fullName evidence="5">Syntaxin vam3</fullName>
    </submittedName>
</protein>
<dbReference type="Gene3D" id="1.20.58.70">
    <property type="match status" value="1"/>
</dbReference>
<accession>A0AAV7Z606</accession>
<dbReference type="PANTHER" id="PTHR19957:SF38">
    <property type="entry name" value="LD27581P"/>
    <property type="match status" value="1"/>
</dbReference>
<dbReference type="FunFam" id="1.20.5.110:FF:000059">
    <property type="entry name" value="Related to syntaxin 12"/>
    <property type="match status" value="1"/>
</dbReference>
<feature type="transmembrane region" description="Helical" evidence="3">
    <location>
        <begin position="232"/>
        <end position="253"/>
    </location>
</feature>
<evidence type="ECO:0000256" key="1">
    <source>
        <dbReference type="ARBA" id="ARBA00009063"/>
    </source>
</evidence>
<dbReference type="Proteomes" id="UP001146793">
    <property type="component" value="Unassembled WGS sequence"/>
</dbReference>
<dbReference type="InterPro" id="IPR006011">
    <property type="entry name" value="Syntaxin_N"/>
</dbReference>
<dbReference type="EMBL" id="JAOAOG010000276">
    <property type="protein sequence ID" value="KAJ6233697.1"/>
    <property type="molecule type" value="Genomic_DNA"/>
</dbReference>
<dbReference type="GO" id="GO:0006906">
    <property type="term" value="P:vesicle fusion"/>
    <property type="evidence" value="ECO:0007669"/>
    <property type="project" value="TreeGrafter"/>
</dbReference>
<dbReference type="Gene3D" id="1.20.5.110">
    <property type="match status" value="1"/>
</dbReference>